<proteinExistence type="predicted"/>
<reference evidence="1 2" key="1">
    <citation type="submission" date="2015-09" db="EMBL/GenBank/DDBJ databases">
        <title>Trachymyrmex cornetzi WGS genome.</title>
        <authorList>
            <person name="Nygaard S."/>
            <person name="Hu H."/>
            <person name="Boomsma J."/>
            <person name="Zhang G."/>
        </authorList>
    </citation>
    <scope>NUCLEOTIDE SEQUENCE [LARGE SCALE GENOMIC DNA]</scope>
    <source>
        <strain evidence="1">Tcor2-1</strain>
        <tissue evidence="1">Whole body</tissue>
    </source>
</reference>
<organism evidence="1 2">
    <name type="scientific">Trachymyrmex cornetzi</name>
    <dbReference type="NCBI Taxonomy" id="471704"/>
    <lineage>
        <taxon>Eukaryota</taxon>
        <taxon>Metazoa</taxon>
        <taxon>Ecdysozoa</taxon>
        <taxon>Arthropoda</taxon>
        <taxon>Hexapoda</taxon>
        <taxon>Insecta</taxon>
        <taxon>Pterygota</taxon>
        <taxon>Neoptera</taxon>
        <taxon>Endopterygota</taxon>
        <taxon>Hymenoptera</taxon>
        <taxon>Apocrita</taxon>
        <taxon>Aculeata</taxon>
        <taxon>Formicoidea</taxon>
        <taxon>Formicidae</taxon>
        <taxon>Myrmicinae</taxon>
        <taxon>Trachymyrmex</taxon>
    </lineage>
</organism>
<protein>
    <submittedName>
        <fullName evidence="1">Uncharacterized protein</fullName>
    </submittedName>
</protein>
<sequence>MATIIITVFPSNMLHCNSSSYSLIHPVSIATLLTSIQFNSVSSSNKFANVLLPTPGGPKKH</sequence>
<dbReference type="EMBL" id="KQ979608">
    <property type="protein sequence ID" value="KYN20336.1"/>
    <property type="molecule type" value="Genomic_DNA"/>
</dbReference>
<gene>
    <name evidence="1" type="ORF">ALC57_07240</name>
</gene>
<evidence type="ECO:0000313" key="2">
    <source>
        <dbReference type="Proteomes" id="UP000078492"/>
    </source>
</evidence>
<dbReference type="Proteomes" id="UP000078492">
    <property type="component" value="Unassembled WGS sequence"/>
</dbReference>
<keyword evidence="2" id="KW-1185">Reference proteome</keyword>
<dbReference type="AlphaFoldDB" id="A0A195E5H3"/>
<evidence type="ECO:0000313" key="1">
    <source>
        <dbReference type="EMBL" id="KYN20336.1"/>
    </source>
</evidence>
<name>A0A195E5H3_9HYME</name>
<accession>A0A195E5H3</accession>